<evidence type="ECO:0000256" key="2">
    <source>
        <dbReference type="ARBA" id="ARBA00022612"/>
    </source>
</evidence>
<dbReference type="OrthoDB" id="1666403at2"/>
<gene>
    <name evidence="4" type="ORF">SAMN04488011_10525</name>
</gene>
<reference evidence="5" key="1">
    <citation type="submission" date="2016-10" db="EMBL/GenBank/DDBJ databases">
        <authorList>
            <person name="Varghese N."/>
            <person name="Submissions S."/>
        </authorList>
    </citation>
    <scope>NUCLEOTIDE SEQUENCE [LARGE SCALE GENOMIC DNA]</scope>
    <source>
        <strain evidence="5">DSM 26893</strain>
    </source>
</reference>
<comment type="subcellular location">
    <subcellularLocation>
        <location evidence="1">Virion</location>
    </subcellularLocation>
</comment>
<dbReference type="InterPro" id="IPR020991">
    <property type="entry name" value="Connector_podovirus"/>
</dbReference>
<accession>A0A1H8HX10</accession>
<protein>
    <submittedName>
        <fullName evidence="4">Bacteriophage head to tail connecting protein</fullName>
    </submittedName>
</protein>
<keyword evidence="3" id="KW-0231">Viral genome packaging</keyword>
<evidence type="ECO:0000256" key="3">
    <source>
        <dbReference type="ARBA" id="ARBA00023219"/>
    </source>
</evidence>
<dbReference type="EMBL" id="FOCM01000005">
    <property type="protein sequence ID" value="SEN60436.1"/>
    <property type="molecule type" value="Genomic_DNA"/>
</dbReference>
<sequence length="553" mass="61487">MKPDQVIAQDPRARAAMDRWGELIVERRRYEQDWEDIARLIRPQRGGFGLDSPSMRELSKPLSSVPVTSHGNFAAGIYAGITNPATRWGGLRTPDDDLNRWPPFADWLDRQTAKVMASFSPSMSSFYPSSYQAYADLSAFGNAGTYDQMDRENRRFLDVTLSLAELVVSVDFHGRVDEVVRRFKLTPRQAAREFKALPPKVQELAEKGSTEKHTYYQHVVRNDQFVPRALGPRGKRWLSIYACEVEESLVRIAGYDEMPFNFPRWDVDSGMTYGTGPGFIALASARVNDRMEDATLRAAQRAADPTRLAPDRDAVPLNGTFRPGAVVYGAIGPNGQRLVQSDDATGSIGLTMEEKRAKQEEIKDAFYYTVMSLTGRTGISDDENRVIEEARLRNWAPHADRIMEEYAAPKFERRFRMLMRAGQIDPAPEGTPGDVPLQVHYTSQTALALKASEASSVRRYILGDLLPLAQVKPELLDRISADDYAEVLHEASPSLPQRLLVPREVAAARAQAREQQMQAMQATQMAKDGGAALRDMAQAGAAMQGGSAADGND</sequence>
<dbReference type="Proteomes" id="UP000199372">
    <property type="component" value="Unassembled WGS sequence"/>
</dbReference>
<evidence type="ECO:0000313" key="5">
    <source>
        <dbReference type="Proteomes" id="UP000199372"/>
    </source>
</evidence>
<dbReference type="RefSeq" id="WP_091845649.1">
    <property type="nucleotide sequence ID" value="NZ_FOCM01000005.1"/>
</dbReference>
<evidence type="ECO:0000256" key="1">
    <source>
        <dbReference type="ARBA" id="ARBA00004328"/>
    </source>
</evidence>
<keyword evidence="2" id="KW-1188">Viral release from host cell</keyword>
<organism evidence="4 5">
    <name type="scientific">Palleronia pelagia</name>
    <dbReference type="NCBI Taxonomy" id="387096"/>
    <lineage>
        <taxon>Bacteria</taxon>
        <taxon>Pseudomonadati</taxon>
        <taxon>Pseudomonadota</taxon>
        <taxon>Alphaproteobacteria</taxon>
        <taxon>Rhodobacterales</taxon>
        <taxon>Roseobacteraceae</taxon>
        <taxon>Palleronia</taxon>
    </lineage>
</organism>
<dbReference type="AlphaFoldDB" id="A0A1H8HX10"/>
<keyword evidence="5" id="KW-1185">Reference proteome</keyword>
<evidence type="ECO:0000313" key="4">
    <source>
        <dbReference type="EMBL" id="SEN60436.1"/>
    </source>
</evidence>
<name>A0A1H8HX10_9RHOB</name>
<proteinExistence type="predicted"/>
<dbReference type="Pfam" id="PF12236">
    <property type="entry name" value="Head-tail_con"/>
    <property type="match status" value="1"/>
</dbReference>